<comment type="caution">
    <text evidence="1">The sequence shown here is derived from an EMBL/GenBank/DDBJ whole genome shotgun (WGS) entry which is preliminary data.</text>
</comment>
<gene>
    <name evidence="1" type="ORF">ONT23_01330</name>
</gene>
<dbReference type="EMBL" id="JAPDVH010000001">
    <property type="protein sequence ID" value="MCW4154203.1"/>
    <property type="molecule type" value="Genomic_DNA"/>
</dbReference>
<reference evidence="1" key="1">
    <citation type="submission" date="2022-11" db="EMBL/GenBank/DDBJ databases">
        <title>Genomic repertoires linked with pathogenic potency of arthritogenic Prevotella copri isolated from the gut of rheumatoid arthritis patients.</title>
        <authorList>
            <person name="Nii T."/>
            <person name="Maeda Y."/>
            <person name="Motooka D."/>
            <person name="Naito M."/>
            <person name="Matsumoto Y."/>
            <person name="Ogawa T."/>
            <person name="Oguro-Igashira E."/>
            <person name="Kishikawa T."/>
            <person name="Yamashita M."/>
            <person name="Koizumi S."/>
            <person name="Kurakawa T."/>
            <person name="Okumura R."/>
            <person name="Kayama H."/>
            <person name="Murakami M."/>
            <person name="Sakaguchi T."/>
            <person name="Das B."/>
            <person name="Nakamura S."/>
            <person name="Okada Y."/>
            <person name="Kumanogoh A."/>
            <person name="Takeda K."/>
        </authorList>
    </citation>
    <scope>NUCLEOTIDE SEQUENCE</scope>
    <source>
        <strain evidence="1">H012_8</strain>
    </source>
</reference>
<evidence type="ECO:0000313" key="1">
    <source>
        <dbReference type="EMBL" id="MCW4154203.1"/>
    </source>
</evidence>
<accession>A0AAW5UNR3</accession>
<dbReference type="AlphaFoldDB" id="A0AAW5UNR3"/>
<proteinExistence type="predicted"/>
<sequence length="42" mass="4741">MDSASISFREEQGLIFRKGLDFPNSFHSGWGQLLTKANFNPP</sequence>
<organism evidence="1 2">
    <name type="scientific">Segatella copri</name>
    <dbReference type="NCBI Taxonomy" id="165179"/>
    <lineage>
        <taxon>Bacteria</taxon>
        <taxon>Pseudomonadati</taxon>
        <taxon>Bacteroidota</taxon>
        <taxon>Bacteroidia</taxon>
        <taxon>Bacteroidales</taxon>
        <taxon>Prevotellaceae</taxon>
        <taxon>Segatella</taxon>
    </lineage>
</organism>
<evidence type="ECO:0000313" key="2">
    <source>
        <dbReference type="Proteomes" id="UP001209168"/>
    </source>
</evidence>
<protein>
    <submittedName>
        <fullName evidence="1">Uncharacterized protein</fullName>
    </submittedName>
</protein>
<dbReference type="RefSeq" id="WP_254949451.1">
    <property type="nucleotide sequence ID" value="NZ_CATKVW010000001.1"/>
</dbReference>
<dbReference type="Proteomes" id="UP001209168">
    <property type="component" value="Unassembled WGS sequence"/>
</dbReference>
<name>A0AAW5UNR3_9BACT</name>